<dbReference type="Gene3D" id="1.25.40.10">
    <property type="entry name" value="Tetratricopeptide repeat domain"/>
    <property type="match status" value="1"/>
</dbReference>
<sequence length="210" mass="24249">MMFQHVFAEMNEMLDDIARRYPIAEGVDKQELSQKWQTLKTMSDGIIEEWLSFEEKMSEIRKGWGLPESGAPAELPEMSSPDFIKGQGYYKLNMYPQAARHFKLSTEQFKDSLLAHIYLAMCHLNTEDFPEAGRHFQWVLPLTSNKRLRSIIYNALGCVEAKMSQMDRAQEYFTLAHHMDPSFPEPLANLNVCLQKRGCLQYGSQLASLM</sequence>
<name>A0ABS4JCY1_9BACL</name>
<dbReference type="Proteomes" id="UP001519288">
    <property type="component" value="Unassembled WGS sequence"/>
</dbReference>
<comment type="caution">
    <text evidence="2">The sequence shown here is derived from an EMBL/GenBank/DDBJ whole genome shotgun (WGS) entry which is preliminary data.</text>
</comment>
<dbReference type="InterPro" id="IPR011990">
    <property type="entry name" value="TPR-like_helical_dom_sf"/>
</dbReference>
<proteinExistence type="predicted"/>
<reference evidence="2 3" key="1">
    <citation type="submission" date="2021-03" db="EMBL/GenBank/DDBJ databases">
        <title>Genomic Encyclopedia of Type Strains, Phase IV (KMG-IV): sequencing the most valuable type-strain genomes for metagenomic binning, comparative biology and taxonomic classification.</title>
        <authorList>
            <person name="Goeker M."/>
        </authorList>
    </citation>
    <scope>NUCLEOTIDE SEQUENCE [LARGE SCALE GENOMIC DNA]</scope>
    <source>
        <strain evidence="2 3">DSM 26806</strain>
    </source>
</reference>
<evidence type="ECO:0000256" key="1">
    <source>
        <dbReference type="PROSITE-ProRule" id="PRU00339"/>
    </source>
</evidence>
<dbReference type="PROSITE" id="PS50005">
    <property type="entry name" value="TPR"/>
    <property type="match status" value="1"/>
</dbReference>
<keyword evidence="3" id="KW-1185">Reference proteome</keyword>
<dbReference type="EMBL" id="JAGGLD010000001">
    <property type="protein sequence ID" value="MBP1999578.1"/>
    <property type="molecule type" value="Genomic_DNA"/>
</dbReference>
<evidence type="ECO:0000313" key="3">
    <source>
        <dbReference type="Proteomes" id="UP001519288"/>
    </source>
</evidence>
<keyword evidence="1" id="KW-0802">TPR repeat</keyword>
<accession>A0ABS4JCY1</accession>
<feature type="repeat" description="TPR" evidence="1">
    <location>
        <begin position="150"/>
        <end position="183"/>
    </location>
</feature>
<protein>
    <submittedName>
        <fullName evidence="2">Tetratricopeptide (TPR) repeat protein</fullName>
    </submittedName>
</protein>
<organism evidence="2 3">
    <name type="scientific">Paenibacillus shirakamiensis</name>
    <dbReference type="NCBI Taxonomy" id="1265935"/>
    <lineage>
        <taxon>Bacteria</taxon>
        <taxon>Bacillati</taxon>
        <taxon>Bacillota</taxon>
        <taxon>Bacilli</taxon>
        <taxon>Bacillales</taxon>
        <taxon>Paenibacillaceae</taxon>
        <taxon>Paenibacillus</taxon>
    </lineage>
</organism>
<dbReference type="InterPro" id="IPR019734">
    <property type="entry name" value="TPR_rpt"/>
</dbReference>
<dbReference type="RefSeq" id="WP_342591546.1">
    <property type="nucleotide sequence ID" value="NZ_JAGGLD010000001.1"/>
</dbReference>
<gene>
    <name evidence="2" type="ORF">J2Z69_000597</name>
</gene>
<dbReference type="SUPFAM" id="SSF48452">
    <property type="entry name" value="TPR-like"/>
    <property type="match status" value="1"/>
</dbReference>
<evidence type="ECO:0000313" key="2">
    <source>
        <dbReference type="EMBL" id="MBP1999578.1"/>
    </source>
</evidence>